<protein>
    <submittedName>
        <fullName evidence="9">Rod shape-determining protein MreD</fullName>
    </submittedName>
</protein>
<comment type="caution">
    <text evidence="9">The sequence shown here is derived from an EMBL/GenBank/DDBJ whole genome shotgun (WGS) entry which is preliminary data.</text>
</comment>
<keyword evidence="10" id="KW-1185">Reference proteome</keyword>
<dbReference type="Pfam" id="PF04093">
    <property type="entry name" value="MreD"/>
    <property type="match status" value="1"/>
</dbReference>
<comment type="similarity">
    <text evidence="2">Belongs to the MreD family.</text>
</comment>
<evidence type="ECO:0000256" key="1">
    <source>
        <dbReference type="ARBA" id="ARBA00004651"/>
    </source>
</evidence>
<dbReference type="Proteomes" id="UP000196594">
    <property type="component" value="Unassembled WGS sequence"/>
</dbReference>
<dbReference type="NCBIfam" id="TIGR03426">
    <property type="entry name" value="shape_MreD"/>
    <property type="match status" value="1"/>
</dbReference>
<proteinExistence type="inferred from homology"/>
<evidence type="ECO:0000313" key="9">
    <source>
        <dbReference type="EMBL" id="OUZ39814.1"/>
    </source>
</evidence>
<keyword evidence="4 8" id="KW-0812">Transmembrane</keyword>
<evidence type="ECO:0000256" key="6">
    <source>
        <dbReference type="ARBA" id="ARBA00022989"/>
    </source>
</evidence>
<keyword evidence="6 8" id="KW-1133">Transmembrane helix</keyword>
<feature type="transmembrane region" description="Helical" evidence="8">
    <location>
        <begin position="32"/>
        <end position="52"/>
    </location>
</feature>
<feature type="transmembrane region" description="Helical" evidence="8">
    <location>
        <begin position="59"/>
        <end position="81"/>
    </location>
</feature>
<dbReference type="RefSeq" id="WP_008405199.1">
    <property type="nucleotide sequence ID" value="NZ_JAFBEY010000001.1"/>
</dbReference>
<keyword evidence="7 8" id="KW-0472">Membrane</keyword>
<reference evidence="9 10" key="1">
    <citation type="journal article" date="2017" name="Int. J. Syst. Evol. Microbiol.">
        <title>Solibacillus kalamii sp. nov., isolated from a high-efficiency particulate arrestance filter system used in the International Space Station.</title>
        <authorList>
            <person name="Checinska Sielaff A."/>
            <person name="Kumar R.M."/>
            <person name="Pal D."/>
            <person name="Mayilraj S."/>
            <person name="Venkateswaran K."/>
        </authorList>
    </citation>
    <scope>NUCLEOTIDE SEQUENCE [LARGE SCALE GENOMIC DNA]</scope>
    <source>
        <strain evidence="9 10">ISSFR-015</strain>
    </source>
</reference>
<dbReference type="InterPro" id="IPR007227">
    <property type="entry name" value="Cell_shape_determining_MreD"/>
</dbReference>
<evidence type="ECO:0000313" key="10">
    <source>
        <dbReference type="Proteomes" id="UP000196594"/>
    </source>
</evidence>
<keyword evidence="5" id="KW-0133">Cell shape</keyword>
<evidence type="ECO:0000256" key="7">
    <source>
        <dbReference type="ARBA" id="ARBA00023136"/>
    </source>
</evidence>
<dbReference type="EMBL" id="NHNT01000002">
    <property type="protein sequence ID" value="OUZ39814.1"/>
    <property type="molecule type" value="Genomic_DNA"/>
</dbReference>
<evidence type="ECO:0000256" key="2">
    <source>
        <dbReference type="ARBA" id="ARBA00007776"/>
    </source>
</evidence>
<accession>A0ABX3ZJ98</accession>
<evidence type="ECO:0000256" key="5">
    <source>
        <dbReference type="ARBA" id="ARBA00022960"/>
    </source>
</evidence>
<feature type="transmembrane region" description="Helical" evidence="8">
    <location>
        <begin position="137"/>
        <end position="159"/>
    </location>
</feature>
<gene>
    <name evidence="9" type="ORF">CBM15_04715</name>
</gene>
<feature type="transmembrane region" description="Helical" evidence="8">
    <location>
        <begin position="101"/>
        <end position="125"/>
    </location>
</feature>
<evidence type="ECO:0000256" key="3">
    <source>
        <dbReference type="ARBA" id="ARBA00022475"/>
    </source>
</evidence>
<evidence type="ECO:0000256" key="8">
    <source>
        <dbReference type="SAM" id="Phobius"/>
    </source>
</evidence>
<evidence type="ECO:0000256" key="4">
    <source>
        <dbReference type="ARBA" id="ARBA00022692"/>
    </source>
</evidence>
<keyword evidence="3" id="KW-1003">Cell membrane</keyword>
<organism evidence="9 10">
    <name type="scientific">Solibacillus kalamii</name>
    <dbReference type="NCBI Taxonomy" id="1748298"/>
    <lineage>
        <taxon>Bacteria</taxon>
        <taxon>Bacillati</taxon>
        <taxon>Bacillota</taxon>
        <taxon>Bacilli</taxon>
        <taxon>Bacillales</taxon>
        <taxon>Caryophanaceae</taxon>
        <taxon>Solibacillus</taxon>
    </lineage>
</organism>
<sequence>MLARFLIGFVAVLLFLLESEFAVFSPLQLGEGIYYLIPRFLILYLIFLSIYYSRKKAMIYGLIFGLCFDVFYINIIGLYTVLYPAICYIAAWCVKRVHPHLVFSTILALLLMIVFEFVVYEFFYMLQFTTMALQPFLVNRLVPTTIGNLLFLIMLAWAFKYCLNARVFQRAQ</sequence>
<name>A0ABX3ZJ98_9BACL</name>
<comment type="subcellular location">
    <subcellularLocation>
        <location evidence="1">Cell membrane</location>
        <topology evidence="1">Multi-pass membrane protein</topology>
    </subcellularLocation>
</comment>